<dbReference type="OMA" id="CHAHCEA"/>
<evidence type="ECO:0000256" key="2">
    <source>
        <dbReference type="ARBA" id="ARBA00022723"/>
    </source>
</evidence>
<dbReference type="Proteomes" id="UP000265080">
    <property type="component" value="Chromosome 16"/>
</dbReference>
<reference evidence="4" key="2">
    <citation type="submission" date="2025-08" db="UniProtKB">
        <authorList>
            <consortium name="Ensembl"/>
        </authorList>
    </citation>
    <scope>IDENTIFICATION</scope>
</reference>
<evidence type="ECO:0000256" key="3">
    <source>
        <dbReference type="ARBA" id="ARBA00023211"/>
    </source>
</evidence>
<reference evidence="4" key="3">
    <citation type="submission" date="2025-09" db="UniProtKB">
        <authorList>
            <consortium name="Ensembl"/>
        </authorList>
    </citation>
    <scope>IDENTIFICATION</scope>
</reference>
<dbReference type="Ensembl" id="ENSAPET00000027386.1">
    <property type="protein sequence ID" value="ENSAPEP00000026672.1"/>
    <property type="gene ID" value="ENSAPEG00000018971.1"/>
</dbReference>
<dbReference type="CDD" id="cd23767">
    <property type="entry name" value="IQCD"/>
    <property type="match status" value="1"/>
</dbReference>
<reference evidence="4 5" key="1">
    <citation type="submission" date="2018-03" db="EMBL/GenBank/DDBJ databases">
        <title>Finding Nemo's genes: A chromosome-scale reference assembly of the genome of the orange clownfish Amphiprion percula.</title>
        <authorList>
            <person name="Lehmann R."/>
        </authorList>
    </citation>
    <scope>NUCLEOTIDE SEQUENCE</scope>
</reference>
<name>A0A3P8TUD2_AMPPE</name>
<dbReference type="STRING" id="161767.ENSAPEP00000026672"/>
<organism evidence="4 5">
    <name type="scientific">Amphiprion percula</name>
    <name type="common">Orange clownfish</name>
    <name type="synonym">Lutjanus percula</name>
    <dbReference type="NCBI Taxonomy" id="161767"/>
    <lineage>
        <taxon>Eukaryota</taxon>
        <taxon>Metazoa</taxon>
        <taxon>Chordata</taxon>
        <taxon>Craniata</taxon>
        <taxon>Vertebrata</taxon>
        <taxon>Euteleostomi</taxon>
        <taxon>Actinopterygii</taxon>
        <taxon>Neopterygii</taxon>
        <taxon>Teleostei</taxon>
        <taxon>Neoteleostei</taxon>
        <taxon>Acanthomorphata</taxon>
        <taxon>Ovalentaria</taxon>
        <taxon>Pomacentridae</taxon>
        <taxon>Amphiprion</taxon>
    </lineage>
</organism>
<dbReference type="GO" id="GO:0051879">
    <property type="term" value="F:Hsp90 protein binding"/>
    <property type="evidence" value="ECO:0007669"/>
    <property type="project" value="TreeGrafter"/>
</dbReference>
<dbReference type="GO" id="GO:0043409">
    <property type="term" value="P:negative regulation of MAPK cascade"/>
    <property type="evidence" value="ECO:0007669"/>
    <property type="project" value="TreeGrafter"/>
</dbReference>
<dbReference type="GO" id="GO:0046872">
    <property type="term" value="F:metal ion binding"/>
    <property type="evidence" value="ECO:0007669"/>
    <property type="project" value="UniProtKB-KW"/>
</dbReference>
<proteinExistence type="predicted"/>
<dbReference type="InterPro" id="IPR051134">
    <property type="entry name" value="PPP_phosphatase"/>
</dbReference>
<dbReference type="GeneTree" id="ENSGT00940000157870"/>
<keyword evidence="5" id="KW-1185">Reference proteome</keyword>
<evidence type="ECO:0008006" key="6">
    <source>
        <dbReference type="Google" id="ProtNLM"/>
    </source>
</evidence>
<comment type="cofactor">
    <cofactor evidence="1">
        <name>Mn(2+)</name>
        <dbReference type="ChEBI" id="CHEBI:29035"/>
    </cofactor>
</comment>
<dbReference type="PANTHER" id="PTHR45668">
    <property type="entry name" value="SERINE/THREONINE-PROTEIN PHOSPHATASE 5-RELATED"/>
    <property type="match status" value="1"/>
</dbReference>
<dbReference type="PROSITE" id="PS50096">
    <property type="entry name" value="IQ"/>
    <property type="match status" value="1"/>
</dbReference>
<protein>
    <recommendedName>
        <fullName evidence="6">Protein phosphatase with EF-hand domain 2</fullName>
    </recommendedName>
</protein>
<keyword evidence="3" id="KW-0464">Manganese</keyword>
<evidence type="ECO:0000256" key="1">
    <source>
        <dbReference type="ARBA" id="ARBA00001936"/>
    </source>
</evidence>
<sequence length="167" mass="19562">MGCGMGKSELQLKKCDRVSISAPGACSRLQSQPKCHAHCEAATAIRAALLIQRWYRQYVARLEMRRRCTWNIFQSIEYAGEQDQIKLYNFFGFLMDHFTPASSERNLISHIFRENEICRDIEWERYFCYKSIEVPESYTGPHLTFPMTFCGVSKLMEAFKHKQVRTN</sequence>
<keyword evidence="2" id="KW-0479">Metal-binding</keyword>
<dbReference type="AlphaFoldDB" id="A0A3P8TUD2"/>
<evidence type="ECO:0000313" key="5">
    <source>
        <dbReference type="Proteomes" id="UP000265080"/>
    </source>
</evidence>
<accession>A0A3P8TUD2</accession>
<dbReference type="PANTHER" id="PTHR45668:SF2">
    <property type="entry name" value="SERINE_THREONINE-PROTEIN PHOSPHATASE WITH EF-HANDS 2"/>
    <property type="match status" value="1"/>
</dbReference>
<evidence type="ECO:0000313" key="4">
    <source>
        <dbReference type="Ensembl" id="ENSAPEP00000026672.1"/>
    </source>
</evidence>